<proteinExistence type="predicted"/>
<evidence type="ECO:0000313" key="1">
    <source>
        <dbReference type="EMBL" id="DAD85858.1"/>
    </source>
</evidence>
<organism evidence="1">
    <name type="scientific">Siphoviridae sp. ctutT7</name>
    <dbReference type="NCBI Taxonomy" id="2826506"/>
    <lineage>
        <taxon>Viruses</taxon>
        <taxon>Duplodnaviria</taxon>
        <taxon>Heunggongvirae</taxon>
        <taxon>Uroviricota</taxon>
        <taxon>Caudoviricetes</taxon>
    </lineage>
</organism>
<reference evidence="1" key="1">
    <citation type="journal article" date="2021" name="Proc. Natl. Acad. Sci. U.S.A.">
        <title>A Catalog of Tens of Thousands of Viruses from Human Metagenomes Reveals Hidden Associations with Chronic Diseases.</title>
        <authorList>
            <person name="Tisza M.J."/>
            <person name="Buck C.B."/>
        </authorList>
    </citation>
    <scope>NUCLEOTIDE SEQUENCE</scope>
    <source>
        <strain evidence="1">CtutT7</strain>
    </source>
</reference>
<name>A0A8S5MUU2_9CAUD</name>
<sequence length="49" mass="5951">MFNSSFQNELYHKNIFLHKNISHITKNRYSHFYPAEQEKAVKVLDKIKI</sequence>
<protein>
    <submittedName>
        <fullName evidence="1">Uncharacterized protein</fullName>
    </submittedName>
</protein>
<accession>A0A8S5MUU2</accession>
<dbReference type="EMBL" id="BK014989">
    <property type="protein sequence ID" value="DAD85858.1"/>
    <property type="molecule type" value="Genomic_DNA"/>
</dbReference>